<organism evidence="1 2">
    <name type="scientific">Cichorium intybus</name>
    <name type="common">Chicory</name>
    <dbReference type="NCBI Taxonomy" id="13427"/>
    <lineage>
        <taxon>Eukaryota</taxon>
        <taxon>Viridiplantae</taxon>
        <taxon>Streptophyta</taxon>
        <taxon>Embryophyta</taxon>
        <taxon>Tracheophyta</taxon>
        <taxon>Spermatophyta</taxon>
        <taxon>Magnoliopsida</taxon>
        <taxon>eudicotyledons</taxon>
        <taxon>Gunneridae</taxon>
        <taxon>Pentapetalae</taxon>
        <taxon>asterids</taxon>
        <taxon>campanulids</taxon>
        <taxon>Asterales</taxon>
        <taxon>Asteraceae</taxon>
        <taxon>Cichorioideae</taxon>
        <taxon>Cichorieae</taxon>
        <taxon>Cichoriinae</taxon>
        <taxon>Cichorium</taxon>
    </lineage>
</organism>
<gene>
    <name evidence="1" type="ORF">L2E82_18292</name>
</gene>
<sequence>MNSRNGLGFRRYCWFSSRCFFFFFFKSKHLQAITNMALQAFPRLLQFRSSDLFGNGSSSFLPTQSRTVHTKPWVIEARARTRVESPKVRNRRLQKKYNGTQKKPRLSVFCSGKQLYAMLVDDQNKKCLFYGSTLQQSIRTNPNSTTIEVAQRVGEEVVKACNDLGIDEISSYDRNGFSRGARMEAFEIALSDHGFLFR</sequence>
<dbReference type="EMBL" id="CM042011">
    <property type="protein sequence ID" value="KAI3767863.1"/>
    <property type="molecule type" value="Genomic_DNA"/>
</dbReference>
<comment type="caution">
    <text evidence="1">The sequence shown here is derived from an EMBL/GenBank/DDBJ whole genome shotgun (WGS) entry which is preliminary data.</text>
</comment>
<protein>
    <submittedName>
        <fullName evidence="1">Uncharacterized protein</fullName>
    </submittedName>
</protein>
<evidence type="ECO:0000313" key="1">
    <source>
        <dbReference type="EMBL" id="KAI3767863.1"/>
    </source>
</evidence>
<proteinExistence type="predicted"/>
<dbReference type="Proteomes" id="UP001055811">
    <property type="component" value="Linkage Group LG03"/>
</dbReference>
<evidence type="ECO:0000313" key="2">
    <source>
        <dbReference type="Proteomes" id="UP001055811"/>
    </source>
</evidence>
<name>A0ACB9FAE3_CICIN</name>
<keyword evidence="2" id="KW-1185">Reference proteome</keyword>
<accession>A0ACB9FAE3</accession>
<reference evidence="2" key="1">
    <citation type="journal article" date="2022" name="Mol. Ecol. Resour.">
        <title>The genomes of chicory, endive, great burdock and yacon provide insights into Asteraceae palaeo-polyploidization history and plant inulin production.</title>
        <authorList>
            <person name="Fan W."/>
            <person name="Wang S."/>
            <person name="Wang H."/>
            <person name="Wang A."/>
            <person name="Jiang F."/>
            <person name="Liu H."/>
            <person name="Zhao H."/>
            <person name="Xu D."/>
            <person name="Zhang Y."/>
        </authorList>
    </citation>
    <scope>NUCLEOTIDE SEQUENCE [LARGE SCALE GENOMIC DNA]</scope>
    <source>
        <strain evidence="2">cv. Punajuju</strain>
    </source>
</reference>
<reference evidence="1 2" key="2">
    <citation type="journal article" date="2022" name="Mol. Ecol. Resour.">
        <title>The genomes of chicory, endive, great burdock and yacon provide insights into Asteraceae paleo-polyploidization history and plant inulin production.</title>
        <authorList>
            <person name="Fan W."/>
            <person name="Wang S."/>
            <person name="Wang H."/>
            <person name="Wang A."/>
            <person name="Jiang F."/>
            <person name="Liu H."/>
            <person name="Zhao H."/>
            <person name="Xu D."/>
            <person name="Zhang Y."/>
        </authorList>
    </citation>
    <scope>NUCLEOTIDE SEQUENCE [LARGE SCALE GENOMIC DNA]</scope>
    <source>
        <strain evidence="2">cv. Punajuju</strain>
        <tissue evidence="1">Leaves</tissue>
    </source>
</reference>